<evidence type="ECO:0000313" key="6">
    <source>
        <dbReference type="Proteomes" id="UP000193247"/>
    </source>
</evidence>
<sequence>MTAPVWEAMPPEVHSASLMGPGPGPLLSSAVAWQSVSFECVLVASELTALLATVQVGAWQGPSVESYVAANMLYVAWLTQVGADSAGVADQLEAVAAAYCTASAGMPTLAELAINHAIHGALTVTNFFGINTIPIALNEADYQRMWVQAAIVMSAYDVASSAALASAPRWTPAPAIRKADASQLVHAPPPVGLPIWKIIWELLETLGQVLSQAVVELAHDLVNFGEGLLYSLLEVLVRYVLLAFFSINIMLQMLSHLTLDHLVRGLLAVWLFQLDVAILYLKVTLQAIDKMLAQLAVFQGKVLGTLIGALQKAGFALLRAINELTAGLSTSVEMVGVSPVLPQVGGGGSLPIGEFVTAPVAVPASITPATGTGANTAIAVNAVTPQTGGASVVLPHANLVSGVGPASGGSTVGACGPGADAPGFAGTAPKATFGQSSGLSVLTCGELANNPPVPMLPSSWNPSSDLETGVALR</sequence>
<dbReference type="EMBL" id="NCXP01000002">
    <property type="protein sequence ID" value="OSC42704.1"/>
    <property type="molecule type" value="Genomic_DNA"/>
</dbReference>
<dbReference type="InterPro" id="IPR038332">
    <property type="entry name" value="PPE_sf"/>
</dbReference>
<dbReference type="PANTHER" id="PTHR46766">
    <property type="entry name" value="GLUTAMINE-RICH PROTEIN 2"/>
    <property type="match status" value="1"/>
</dbReference>
<keyword evidence="6" id="KW-1185">Reference proteome</keyword>
<protein>
    <recommendedName>
        <fullName evidence="7">PPE family domain-containing protein</fullName>
    </recommendedName>
</protein>
<feature type="transmembrane region" description="Helical" evidence="2">
    <location>
        <begin position="236"/>
        <end position="255"/>
    </location>
</feature>
<accession>A0A1X2LZP3</accession>
<dbReference type="SUPFAM" id="SSF140459">
    <property type="entry name" value="PE/PPE dimer-like"/>
    <property type="match status" value="1"/>
</dbReference>
<dbReference type="Pfam" id="PF00823">
    <property type="entry name" value="PPE"/>
    <property type="match status" value="1"/>
</dbReference>
<dbReference type="OrthoDB" id="4753487at2"/>
<dbReference type="Pfam" id="PF18878">
    <property type="entry name" value="PPE-PPW"/>
    <property type="match status" value="1"/>
</dbReference>
<evidence type="ECO:0000259" key="3">
    <source>
        <dbReference type="Pfam" id="PF00823"/>
    </source>
</evidence>
<organism evidence="5 6">
    <name type="scientific">Mycobacterium decipiens</name>
    <dbReference type="NCBI Taxonomy" id="1430326"/>
    <lineage>
        <taxon>Bacteria</taxon>
        <taxon>Bacillati</taxon>
        <taxon>Actinomycetota</taxon>
        <taxon>Actinomycetes</taxon>
        <taxon>Mycobacteriales</taxon>
        <taxon>Mycobacteriaceae</taxon>
        <taxon>Mycobacterium</taxon>
    </lineage>
</organism>
<keyword evidence="2" id="KW-0472">Membrane</keyword>
<name>A0A1X2LZP3_9MYCO</name>
<dbReference type="Gene3D" id="1.20.1260.20">
    <property type="entry name" value="PPE superfamily"/>
    <property type="match status" value="1"/>
</dbReference>
<evidence type="ECO:0000256" key="2">
    <source>
        <dbReference type="SAM" id="Phobius"/>
    </source>
</evidence>
<evidence type="ECO:0000313" key="5">
    <source>
        <dbReference type="EMBL" id="OSC42704.1"/>
    </source>
</evidence>
<dbReference type="Proteomes" id="UP000193247">
    <property type="component" value="Unassembled WGS sequence"/>
</dbReference>
<dbReference type="GO" id="GO:0052572">
    <property type="term" value="P:response to host immune response"/>
    <property type="evidence" value="ECO:0007669"/>
    <property type="project" value="TreeGrafter"/>
</dbReference>
<dbReference type="InterPro" id="IPR000030">
    <property type="entry name" value="PPE_dom"/>
</dbReference>
<comment type="similarity">
    <text evidence="1">Belongs to the mycobacterial PPE family.</text>
</comment>
<evidence type="ECO:0008006" key="7">
    <source>
        <dbReference type="Google" id="ProtNLM"/>
    </source>
</evidence>
<feature type="transmembrane region" description="Helical" evidence="2">
    <location>
        <begin position="261"/>
        <end position="281"/>
    </location>
</feature>
<evidence type="ECO:0000259" key="4">
    <source>
        <dbReference type="Pfam" id="PF18878"/>
    </source>
</evidence>
<dbReference type="AlphaFoldDB" id="A0A1X2LZP3"/>
<dbReference type="InterPro" id="IPR043641">
    <property type="entry name" value="PPE-PPW_C"/>
</dbReference>
<reference evidence="5 6" key="1">
    <citation type="submission" date="2017-04" db="EMBL/GenBank/DDBJ databases">
        <title>The new phylogeny of genus Mycobacterium.</title>
        <authorList>
            <person name="Tortoli E."/>
            <person name="Trovato A."/>
            <person name="Cirillo D.M."/>
        </authorList>
    </citation>
    <scope>NUCLEOTIDE SEQUENCE [LARGE SCALE GENOMIC DNA]</scope>
    <source>
        <strain evidence="5 6">TBL 1200985</strain>
    </source>
</reference>
<comment type="caution">
    <text evidence="5">The sequence shown here is derived from an EMBL/GenBank/DDBJ whole genome shotgun (WGS) entry which is preliminary data.</text>
</comment>
<feature type="domain" description="PPE" evidence="3">
    <location>
        <begin position="6"/>
        <end position="167"/>
    </location>
</feature>
<feature type="domain" description="PPE-PPW subfamily C-terminal" evidence="4">
    <location>
        <begin position="414"/>
        <end position="460"/>
    </location>
</feature>
<proteinExistence type="inferred from homology"/>
<keyword evidence="2" id="KW-1133">Transmembrane helix</keyword>
<evidence type="ECO:0000256" key="1">
    <source>
        <dbReference type="ARBA" id="ARBA00010652"/>
    </source>
</evidence>
<gene>
    <name evidence="5" type="ORF">B8W66_03990</name>
</gene>
<keyword evidence="2" id="KW-0812">Transmembrane</keyword>
<dbReference type="PANTHER" id="PTHR46766:SF1">
    <property type="entry name" value="GLUTAMINE-RICH PROTEIN 2"/>
    <property type="match status" value="1"/>
</dbReference>